<sequence>MSLTFCILDAVFSIGARYDTVVVPVVRRVAADFDVAEPSVPRDVEDGPDPVPLGAFLGRYPNGADLVQVTNKQRTSPRGGILKADAVLRYARVLHDHGARTLQEGRELLTDTVHLGTVETALRQVPGEGTAGVRRGYLWMLIGDEDTVKPDRMVLRCAGSPRTVSRALPLTKHGRC</sequence>
<accession>A0A402C2M4</accession>
<protein>
    <submittedName>
        <fullName evidence="1">Uncharacterized protein</fullName>
    </submittedName>
</protein>
<organism evidence="1 2">
    <name type="scientific">Rhodococcus wratislaviensis</name>
    <name type="common">Tsukamurella wratislaviensis</name>
    <dbReference type="NCBI Taxonomy" id="44752"/>
    <lineage>
        <taxon>Bacteria</taxon>
        <taxon>Bacillati</taxon>
        <taxon>Actinomycetota</taxon>
        <taxon>Actinomycetes</taxon>
        <taxon>Mycobacteriales</taxon>
        <taxon>Nocardiaceae</taxon>
        <taxon>Rhodococcus</taxon>
    </lineage>
</organism>
<gene>
    <name evidence="1" type="ORF">Rhow_000673</name>
</gene>
<dbReference type="EMBL" id="BHYM01000012">
    <property type="protein sequence ID" value="GCE37827.1"/>
    <property type="molecule type" value="Genomic_DNA"/>
</dbReference>
<proteinExistence type="predicted"/>
<evidence type="ECO:0000313" key="1">
    <source>
        <dbReference type="EMBL" id="GCE37827.1"/>
    </source>
</evidence>
<reference evidence="1 2" key="1">
    <citation type="submission" date="2018-11" db="EMBL/GenBank/DDBJ databases">
        <title>Microbial catabolism of amino acid.</title>
        <authorList>
            <person name="Hibi M."/>
            <person name="Ogawa J."/>
        </authorList>
    </citation>
    <scope>NUCLEOTIDE SEQUENCE [LARGE SCALE GENOMIC DNA]</scope>
    <source>
        <strain evidence="1 2">C31-06</strain>
    </source>
</reference>
<evidence type="ECO:0000313" key="2">
    <source>
        <dbReference type="Proteomes" id="UP000287519"/>
    </source>
</evidence>
<comment type="caution">
    <text evidence="1">The sequence shown here is derived from an EMBL/GenBank/DDBJ whole genome shotgun (WGS) entry which is preliminary data.</text>
</comment>
<name>A0A402C2M4_RHOWR</name>
<keyword evidence="2" id="KW-1185">Reference proteome</keyword>
<dbReference type="AlphaFoldDB" id="A0A402C2M4"/>
<dbReference type="Proteomes" id="UP000287519">
    <property type="component" value="Unassembled WGS sequence"/>
</dbReference>